<keyword evidence="4 6" id="KW-0663">Pyridoxal phosphate</keyword>
<comment type="cofactor">
    <cofactor evidence="1 6 7">
        <name>pyridoxal 5'-phosphate</name>
        <dbReference type="ChEBI" id="CHEBI:597326"/>
    </cofactor>
</comment>
<dbReference type="GO" id="GO:0004058">
    <property type="term" value="F:aromatic-L-amino-acid decarboxylase activity"/>
    <property type="evidence" value="ECO:0007669"/>
    <property type="project" value="UniProtKB-ARBA"/>
</dbReference>
<dbReference type="PANTHER" id="PTHR46101:SF2">
    <property type="entry name" value="SERINE DECARBOXYLASE"/>
    <property type="match status" value="1"/>
</dbReference>
<dbReference type="RefSeq" id="WP_089227209.1">
    <property type="nucleotide sequence ID" value="NZ_FZOF01000021.1"/>
</dbReference>
<dbReference type="SUPFAM" id="SSF53383">
    <property type="entry name" value="PLP-dependent transferases"/>
    <property type="match status" value="1"/>
</dbReference>
<dbReference type="Proteomes" id="UP000198280">
    <property type="component" value="Unassembled WGS sequence"/>
</dbReference>
<evidence type="ECO:0000256" key="5">
    <source>
        <dbReference type="ARBA" id="ARBA00023239"/>
    </source>
</evidence>
<evidence type="ECO:0000313" key="8">
    <source>
        <dbReference type="EMBL" id="SNT34110.1"/>
    </source>
</evidence>
<evidence type="ECO:0000256" key="6">
    <source>
        <dbReference type="PIRSR" id="PIRSR602129-50"/>
    </source>
</evidence>
<dbReference type="InterPro" id="IPR002129">
    <property type="entry name" value="PyrdxlP-dep_de-COase"/>
</dbReference>
<dbReference type="GO" id="GO:0019752">
    <property type="term" value="P:carboxylic acid metabolic process"/>
    <property type="evidence" value="ECO:0007669"/>
    <property type="project" value="InterPro"/>
</dbReference>
<dbReference type="InterPro" id="IPR015421">
    <property type="entry name" value="PyrdxlP-dep_Trfase_major"/>
</dbReference>
<feature type="modified residue" description="N6-(pyridoxal phosphate)lysine" evidence="6">
    <location>
        <position position="261"/>
    </location>
</feature>
<evidence type="ECO:0000256" key="1">
    <source>
        <dbReference type="ARBA" id="ARBA00001933"/>
    </source>
</evidence>
<keyword evidence="5 7" id="KW-0456">Lyase</keyword>
<keyword evidence="3" id="KW-0210">Decarboxylase</keyword>
<proteinExistence type="inferred from homology"/>
<dbReference type="InterPro" id="IPR051151">
    <property type="entry name" value="Group_II_Decarboxylase"/>
</dbReference>
<dbReference type="InterPro" id="IPR015424">
    <property type="entry name" value="PyrdxlP-dep_Trfase"/>
</dbReference>
<evidence type="ECO:0000313" key="9">
    <source>
        <dbReference type="Proteomes" id="UP000198280"/>
    </source>
</evidence>
<organism evidence="8 9">
    <name type="scientific">Actinacidiphila glaucinigra</name>
    <dbReference type="NCBI Taxonomy" id="235986"/>
    <lineage>
        <taxon>Bacteria</taxon>
        <taxon>Bacillati</taxon>
        <taxon>Actinomycetota</taxon>
        <taxon>Actinomycetes</taxon>
        <taxon>Kitasatosporales</taxon>
        <taxon>Streptomycetaceae</taxon>
        <taxon>Actinacidiphila</taxon>
    </lineage>
</organism>
<evidence type="ECO:0000256" key="3">
    <source>
        <dbReference type="ARBA" id="ARBA00022793"/>
    </source>
</evidence>
<protein>
    <submittedName>
        <fullName evidence="8">L-histidine carboxy-lyase (Histamine-forming)</fullName>
    </submittedName>
</protein>
<dbReference type="AlphaFoldDB" id="A0A239LV35"/>
<name>A0A239LV35_9ACTN</name>
<dbReference type="PANTHER" id="PTHR46101">
    <property type="match status" value="1"/>
</dbReference>
<dbReference type="GO" id="GO:0030170">
    <property type="term" value="F:pyridoxal phosphate binding"/>
    <property type="evidence" value="ECO:0007669"/>
    <property type="project" value="InterPro"/>
</dbReference>
<gene>
    <name evidence="8" type="ORF">SAMN05216252_12198</name>
</gene>
<evidence type="ECO:0000256" key="7">
    <source>
        <dbReference type="RuleBase" id="RU000382"/>
    </source>
</evidence>
<dbReference type="Gene3D" id="3.40.640.10">
    <property type="entry name" value="Type I PLP-dependent aspartate aminotransferase-like (Major domain)"/>
    <property type="match status" value="1"/>
</dbReference>
<reference evidence="8 9" key="1">
    <citation type="submission" date="2017-06" db="EMBL/GenBank/DDBJ databases">
        <authorList>
            <person name="Kim H.J."/>
            <person name="Triplett B.A."/>
        </authorList>
    </citation>
    <scope>NUCLEOTIDE SEQUENCE [LARGE SCALE GENOMIC DNA]</scope>
    <source>
        <strain evidence="8 9">CGMCC 4.1858</strain>
    </source>
</reference>
<keyword evidence="9" id="KW-1185">Reference proteome</keyword>
<evidence type="ECO:0000256" key="2">
    <source>
        <dbReference type="ARBA" id="ARBA00009533"/>
    </source>
</evidence>
<dbReference type="Pfam" id="PF00282">
    <property type="entry name" value="Pyridoxal_deC"/>
    <property type="match status" value="1"/>
</dbReference>
<accession>A0A239LV35</accession>
<evidence type="ECO:0000256" key="4">
    <source>
        <dbReference type="ARBA" id="ARBA00022898"/>
    </source>
</evidence>
<dbReference type="OrthoDB" id="3335676at2"/>
<dbReference type="EMBL" id="FZOF01000021">
    <property type="protein sequence ID" value="SNT34110.1"/>
    <property type="molecule type" value="Genomic_DNA"/>
</dbReference>
<sequence>MTTLHTPAAGFDRVTLGIGALPHDVDRDALHLLDLVARLKSESPRILGYPGNRAFDYSFLAPALAVIPNNVGDPDSSDPDDITHTKPYEAAVVRFLTDVAHGDPQRTYGYMTASSTEGILFGLHIARRRLPRAPIYVSDQAHFSIRKCADLLRAELVTIPSRPDGSMDPDALHVACLSRRRRDLLTGRMSPRGAIVLATIGTTMTGALDNPIALRAMAAAAGEVHVHADAALGGLLAAYAPTPRPWDFSAGVDSLQMSMHKLLGSPVPGGVVLARADLVPAQKAGAYVGSVSDRTLSCSRSGLAPLIAWHGLRRLGEAGLCARVRRCQETAAYAINRLQELGWRAWRADPSSITVVFDRPAQAVVDRWHLSCDEAGRCHLVTVPHVTRHSINALCDDLGPTQFATNSRAARLVDNRI</sequence>
<comment type="similarity">
    <text evidence="2 7">Belongs to the group II decarboxylase family.</text>
</comment>